<organism evidence="5 6">
    <name type="scientific">Stakelama marina</name>
    <dbReference type="NCBI Taxonomy" id="2826939"/>
    <lineage>
        <taxon>Bacteria</taxon>
        <taxon>Pseudomonadati</taxon>
        <taxon>Pseudomonadota</taxon>
        <taxon>Alphaproteobacteria</taxon>
        <taxon>Sphingomonadales</taxon>
        <taxon>Sphingomonadaceae</taxon>
        <taxon>Stakelama</taxon>
    </lineage>
</organism>
<dbReference type="RefSeq" id="WP_284054227.1">
    <property type="nucleotide sequence ID" value="NZ_JAGRQC010000003.1"/>
</dbReference>
<keyword evidence="3" id="KW-0479">Metal-binding</keyword>
<feature type="binding site" evidence="3">
    <location>
        <position position="77"/>
    </location>
    <ligand>
        <name>Cu cation</name>
        <dbReference type="ChEBI" id="CHEBI:23378"/>
    </ligand>
</feature>
<evidence type="ECO:0000256" key="3">
    <source>
        <dbReference type="PIRSR" id="PIRSR603782-1"/>
    </source>
</evidence>
<name>A0A8T4IEU0_9SPHN</name>
<dbReference type="InterPro" id="IPR003782">
    <property type="entry name" value="SCO1/SenC"/>
</dbReference>
<dbReference type="Pfam" id="PF02630">
    <property type="entry name" value="SCO1-SenC"/>
    <property type="match status" value="1"/>
</dbReference>
<proteinExistence type="inferred from homology"/>
<dbReference type="Gene3D" id="3.40.30.10">
    <property type="entry name" value="Glutaredoxin"/>
    <property type="match status" value="1"/>
</dbReference>
<dbReference type="PANTHER" id="PTHR12151:SF25">
    <property type="entry name" value="LINALOOL DEHYDRATASE_ISOMERASE DOMAIN-CONTAINING PROTEIN"/>
    <property type="match status" value="1"/>
</dbReference>
<keyword evidence="4" id="KW-1015">Disulfide bond</keyword>
<dbReference type="FunFam" id="3.40.30.10:FF:000013">
    <property type="entry name" value="Blast:Protein SCO1 homolog, mitochondrial"/>
    <property type="match status" value="1"/>
</dbReference>
<dbReference type="SUPFAM" id="SSF52833">
    <property type="entry name" value="Thioredoxin-like"/>
    <property type="match status" value="1"/>
</dbReference>
<feature type="binding site" evidence="3">
    <location>
        <position position="81"/>
    </location>
    <ligand>
        <name>Cu cation</name>
        <dbReference type="ChEBI" id="CHEBI:23378"/>
    </ligand>
</feature>
<sequence length="206" mass="22200">MAGAVMDHRNLRVFALAVALVLSGCGASSEPARDQAPPLAGASIGGPFTLVNQDGRTVTQADFAGKYRIMYFGYTYCPDVCPVDMQNLGTAMRDLDKNDPAISKKIVPIFVSVDPARDTPDVLKQFVSAFYPRLVGLTGSEDAIARTAKEYAIFFKKVPPSEGTKGYLVNHSTTAYLMSPNGDPIALVPVDESPDAVEAVLKRWVR</sequence>
<evidence type="ECO:0000256" key="4">
    <source>
        <dbReference type="PIRSR" id="PIRSR603782-2"/>
    </source>
</evidence>
<reference evidence="5" key="1">
    <citation type="submission" date="2021-04" db="EMBL/GenBank/DDBJ databases">
        <title>Ouciella asimina sp. nov., isolated from the surface seawater in the hydrothermal field of Okinawa Trough.</title>
        <authorList>
            <person name="Shuang W."/>
        </authorList>
    </citation>
    <scope>NUCLEOTIDE SEQUENCE</scope>
    <source>
        <strain evidence="5">LXI357</strain>
    </source>
</reference>
<dbReference type="CDD" id="cd02968">
    <property type="entry name" value="SCO"/>
    <property type="match status" value="1"/>
</dbReference>
<dbReference type="EMBL" id="JAGRQC010000003">
    <property type="protein sequence ID" value="MBR0552971.1"/>
    <property type="molecule type" value="Genomic_DNA"/>
</dbReference>
<evidence type="ECO:0000313" key="5">
    <source>
        <dbReference type="EMBL" id="MBR0552971.1"/>
    </source>
</evidence>
<feature type="disulfide bond" description="Redox-active" evidence="4">
    <location>
        <begin position="77"/>
        <end position="81"/>
    </location>
</feature>
<feature type="binding site" evidence="3">
    <location>
        <position position="171"/>
    </location>
    <ligand>
        <name>Cu cation</name>
        <dbReference type="ChEBI" id="CHEBI:23378"/>
    </ligand>
</feature>
<dbReference type="Proteomes" id="UP000676996">
    <property type="component" value="Unassembled WGS sequence"/>
</dbReference>
<evidence type="ECO:0000256" key="1">
    <source>
        <dbReference type="ARBA" id="ARBA00010996"/>
    </source>
</evidence>
<evidence type="ECO:0000313" key="6">
    <source>
        <dbReference type="Proteomes" id="UP000676996"/>
    </source>
</evidence>
<comment type="caution">
    <text evidence="5">The sequence shown here is derived from an EMBL/GenBank/DDBJ whole genome shotgun (WGS) entry which is preliminary data.</text>
</comment>
<dbReference type="PANTHER" id="PTHR12151">
    <property type="entry name" value="ELECTRON TRANSPORT PROTIN SCO1/SENC FAMILY MEMBER"/>
    <property type="match status" value="1"/>
</dbReference>
<evidence type="ECO:0000256" key="2">
    <source>
        <dbReference type="ARBA" id="ARBA00023008"/>
    </source>
</evidence>
<keyword evidence="6" id="KW-1185">Reference proteome</keyword>
<gene>
    <name evidence="5" type="ORF">J7S20_10675</name>
</gene>
<dbReference type="AlphaFoldDB" id="A0A8T4IEU0"/>
<accession>A0A8T4IEU0</accession>
<dbReference type="InterPro" id="IPR036249">
    <property type="entry name" value="Thioredoxin-like_sf"/>
</dbReference>
<protein>
    <submittedName>
        <fullName evidence="5">SCO family protein</fullName>
    </submittedName>
</protein>
<keyword evidence="2 3" id="KW-0186">Copper</keyword>
<comment type="similarity">
    <text evidence="1">Belongs to the SCO1/2 family.</text>
</comment>
<dbReference type="GO" id="GO:0046872">
    <property type="term" value="F:metal ion binding"/>
    <property type="evidence" value="ECO:0007669"/>
    <property type="project" value="UniProtKB-KW"/>
</dbReference>